<dbReference type="InterPro" id="IPR036259">
    <property type="entry name" value="MFS_trans_sf"/>
</dbReference>
<sequence>MVLVSSPPSPPAPAPFGWRLALGLIGVLIAALSSGINDRVTDITLADILGVYGLGHDEGTWVSSAYAAAEVSAMLVAPWLAVTFSLRRFAILATCAFVGFGLLVPFAPNLESLITLRVLQGLAGGALPPLLMTAALRFLPWHIKLYGLSAYALTATFGPNLAMPLASLWTEGGDWRMVFWQIVPAGLIGAGLIAYGLPQDPLRLERFRQADWQGALLGVSGISMLVIALTQGERLDWLNSPLISLLLLGAAVCLPVFLLNEWFHPLPLFKLQLLERRNFAYGIVTLCLFLFLGMAGSAIPAAYLTGVQDYRPLQTMPTALLIALPQLLLAPLVAWVINRNWVDSRYVIAAGLGLLCLACLGGSLITSEWVRDDFYGLQMLHAIAQPMVVVPLLMNATGVIHPMEGPFASSMVNTLRGLFSVVAASVLENFITHRQHLHSNTLLDGYGADPQSLGALHDAQVLAGFAGRVREQAFVLSFSDAFLALLIVIAVLLVVLATLPKTRLSTATPGTRMKQHRTAITLLGAAVALCVVYTGYSILKQGTVQSTDDAYIRADSVLVAPRLSGQVSQVLVEDNQSVSAGQVLVELDNRDSLVAQAAAQANVQAAKAALQNLAASIERQAAVIEQASATTRATAASLTYAQANAQRYLNLSNAGAGTQQERQKADAELQGWRASRDRDEASRVAAIKALDVLKAQREAAFAALAKDEAALRQAQLNLSYTRITAPRDGMVGQRSVRVGAYVTQGQALMAVVPLHDAFVVANFRETQLAHMHARQRVELSVDSVPDHTFVGHIDSVAPATGLSFAGIRPDNATGNFTKVVQRIPVKIVFDADQPGLDRLRIGMSVVANVDTAQEQR</sequence>
<dbReference type="PANTHER" id="PTHR30386:SF24">
    <property type="entry name" value="MULTIDRUG RESISTANCE EFFLUX PUMP"/>
    <property type="match status" value="1"/>
</dbReference>
<dbReference type="SUPFAM" id="SSF103473">
    <property type="entry name" value="MFS general substrate transporter"/>
    <property type="match status" value="1"/>
</dbReference>
<keyword evidence="4 5" id="KW-0472">Membrane</keyword>
<dbReference type="Pfam" id="PF25917">
    <property type="entry name" value="BSH_RND"/>
    <property type="match status" value="1"/>
</dbReference>
<dbReference type="InterPro" id="IPR011701">
    <property type="entry name" value="MFS"/>
</dbReference>
<dbReference type="Gene3D" id="1.10.287.470">
    <property type="entry name" value="Helix hairpin bin"/>
    <property type="match status" value="1"/>
</dbReference>
<dbReference type="Pfam" id="PF07690">
    <property type="entry name" value="MFS_1"/>
    <property type="match status" value="1"/>
</dbReference>
<comment type="caution">
    <text evidence="7">The sequence shown here is derived from an EMBL/GenBank/DDBJ whole genome shotgun (WGS) entry which is preliminary data.</text>
</comment>
<evidence type="ECO:0000313" key="7">
    <source>
        <dbReference type="EMBL" id="NER61174.1"/>
    </source>
</evidence>
<accession>A0A6M0CZ28</accession>
<dbReference type="EMBL" id="JAAHBV010000361">
    <property type="protein sequence ID" value="NER61174.1"/>
    <property type="molecule type" value="Genomic_DNA"/>
</dbReference>
<feature type="transmembrane region" description="Helical" evidence="5">
    <location>
        <begin position="242"/>
        <end position="259"/>
    </location>
</feature>
<organism evidence="7 8">
    <name type="scientific">Pseudomonas brassicae</name>
    <dbReference type="NCBI Taxonomy" id="2708063"/>
    <lineage>
        <taxon>Bacteria</taxon>
        <taxon>Pseudomonadati</taxon>
        <taxon>Pseudomonadota</taxon>
        <taxon>Gammaproteobacteria</taxon>
        <taxon>Pseudomonadales</taxon>
        <taxon>Pseudomonadaceae</taxon>
        <taxon>Pseudomonas</taxon>
    </lineage>
</organism>
<dbReference type="SUPFAM" id="SSF111369">
    <property type="entry name" value="HlyD-like secretion proteins"/>
    <property type="match status" value="2"/>
</dbReference>
<dbReference type="Proteomes" id="UP000480410">
    <property type="component" value="Unassembled WGS sequence"/>
</dbReference>
<dbReference type="Gene3D" id="1.20.1250.20">
    <property type="entry name" value="MFS general substrate transporter like domains"/>
    <property type="match status" value="1"/>
</dbReference>
<dbReference type="Gene3D" id="2.40.30.170">
    <property type="match status" value="1"/>
</dbReference>
<feature type="transmembrane region" description="Helical" evidence="5">
    <location>
        <begin position="379"/>
        <end position="400"/>
    </location>
</feature>
<dbReference type="Gene3D" id="2.40.50.100">
    <property type="match status" value="1"/>
</dbReference>
<dbReference type="PROSITE" id="PS50850">
    <property type="entry name" value="MFS"/>
    <property type="match status" value="1"/>
</dbReference>
<feature type="transmembrane region" description="Helical" evidence="5">
    <location>
        <begin position="346"/>
        <end position="367"/>
    </location>
</feature>
<feature type="transmembrane region" description="Helical" evidence="5">
    <location>
        <begin position="316"/>
        <end position="337"/>
    </location>
</feature>
<evidence type="ECO:0000256" key="5">
    <source>
        <dbReference type="SAM" id="Phobius"/>
    </source>
</evidence>
<evidence type="ECO:0000256" key="1">
    <source>
        <dbReference type="ARBA" id="ARBA00009477"/>
    </source>
</evidence>
<feature type="transmembrane region" description="Helical" evidence="5">
    <location>
        <begin position="119"/>
        <end position="139"/>
    </location>
</feature>
<feature type="transmembrane region" description="Helical" evidence="5">
    <location>
        <begin position="89"/>
        <end position="107"/>
    </location>
</feature>
<protein>
    <submittedName>
        <fullName evidence="7">MFS transporter</fullName>
    </submittedName>
</protein>
<dbReference type="AlphaFoldDB" id="A0A6M0CZ28"/>
<comment type="similarity">
    <text evidence="1">Belongs to the membrane fusion protein (MFP) (TC 8.A.1) family.</text>
</comment>
<evidence type="ECO:0000313" key="8">
    <source>
        <dbReference type="Proteomes" id="UP000480410"/>
    </source>
</evidence>
<evidence type="ECO:0000256" key="2">
    <source>
        <dbReference type="ARBA" id="ARBA00022692"/>
    </source>
</evidence>
<dbReference type="InterPro" id="IPR050739">
    <property type="entry name" value="MFP"/>
</dbReference>
<evidence type="ECO:0000256" key="3">
    <source>
        <dbReference type="ARBA" id="ARBA00022989"/>
    </source>
</evidence>
<feature type="transmembrane region" description="Helical" evidence="5">
    <location>
        <begin position="178"/>
        <end position="198"/>
    </location>
</feature>
<keyword evidence="2 5" id="KW-0812">Transmembrane</keyword>
<dbReference type="InterPro" id="IPR020846">
    <property type="entry name" value="MFS_dom"/>
</dbReference>
<name>A0A6M0CZ28_9PSED</name>
<feature type="transmembrane region" description="Helical" evidence="5">
    <location>
        <begin position="279"/>
        <end position="304"/>
    </location>
</feature>
<proteinExistence type="inferred from homology"/>
<evidence type="ECO:0000259" key="6">
    <source>
        <dbReference type="PROSITE" id="PS50850"/>
    </source>
</evidence>
<reference evidence="7 8" key="1">
    <citation type="submission" date="2020-02" db="EMBL/GenBank/DDBJ databases">
        <title>Broccoli isolated Pseudomonas sp.</title>
        <authorList>
            <person name="Fujikawa T."/>
            <person name="Sawada H."/>
        </authorList>
    </citation>
    <scope>NUCLEOTIDE SEQUENCE [LARGE SCALE GENOMIC DNA]</scope>
    <source>
        <strain evidence="7 8">MAFF212428</strain>
    </source>
</reference>
<feature type="domain" description="Major facilitator superfamily (MFS) profile" evidence="6">
    <location>
        <begin position="19"/>
        <end position="503"/>
    </location>
</feature>
<gene>
    <name evidence="7" type="ORF">G3435_16745</name>
</gene>
<feature type="transmembrane region" description="Helical" evidence="5">
    <location>
        <begin position="146"/>
        <end position="166"/>
    </location>
</feature>
<evidence type="ECO:0000256" key="4">
    <source>
        <dbReference type="ARBA" id="ARBA00023136"/>
    </source>
</evidence>
<keyword evidence="3 5" id="KW-1133">Transmembrane helix</keyword>
<dbReference type="PRINTS" id="PR01490">
    <property type="entry name" value="RTXTOXIND"/>
</dbReference>
<feature type="transmembrane region" description="Helical" evidence="5">
    <location>
        <begin position="520"/>
        <end position="539"/>
    </location>
</feature>
<feature type="transmembrane region" description="Helical" evidence="5">
    <location>
        <begin position="210"/>
        <end position="230"/>
    </location>
</feature>
<dbReference type="PANTHER" id="PTHR30386">
    <property type="entry name" value="MEMBRANE FUSION SUBUNIT OF EMRAB-TOLC MULTIDRUG EFFLUX PUMP"/>
    <property type="match status" value="1"/>
</dbReference>
<dbReference type="InterPro" id="IPR058625">
    <property type="entry name" value="MdtA-like_BSH"/>
</dbReference>
<dbReference type="GO" id="GO:0022857">
    <property type="term" value="F:transmembrane transporter activity"/>
    <property type="evidence" value="ECO:0007669"/>
    <property type="project" value="InterPro"/>
</dbReference>
<feature type="transmembrane region" description="Helical" evidence="5">
    <location>
        <begin position="481"/>
        <end position="499"/>
    </location>
</feature>